<dbReference type="Pfam" id="PF07992">
    <property type="entry name" value="Pyr_redox_2"/>
    <property type="match status" value="2"/>
</dbReference>
<evidence type="ECO:0000256" key="2">
    <source>
        <dbReference type="ARBA" id="ARBA00023002"/>
    </source>
</evidence>
<dbReference type="Proteomes" id="UP001516023">
    <property type="component" value="Unassembled WGS sequence"/>
</dbReference>
<dbReference type="InterPro" id="IPR023753">
    <property type="entry name" value="FAD/NAD-binding_dom"/>
</dbReference>
<dbReference type="EMBL" id="JABMIG020000004">
    <property type="protein sequence ID" value="KAL3805084.1"/>
    <property type="molecule type" value="Genomic_DNA"/>
</dbReference>
<name>A0ABD3QXV4_9STRA</name>
<dbReference type="GO" id="GO:0016491">
    <property type="term" value="F:oxidoreductase activity"/>
    <property type="evidence" value="ECO:0007669"/>
    <property type="project" value="UniProtKB-KW"/>
</dbReference>
<comment type="caution">
    <text evidence="7">The sequence shown here is derived from an EMBL/GenBank/DDBJ whole genome shotgun (WGS) entry which is preliminary data.</text>
</comment>
<reference evidence="7 8" key="1">
    <citation type="journal article" date="2020" name="G3 (Bethesda)">
        <title>Improved Reference Genome for Cyclotella cryptica CCMP332, a Model for Cell Wall Morphogenesis, Salinity Adaptation, and Lipid Production in Diatoms (Bacillariophyta).</title>
        <authorList>
            <person name="Roberts W.R."/>
            <person name="Downey K.M."/>
            <person name="Ruck E.C."/>
            <person name="Traller J.C."/>
            <person name="Alverson A.J."/>
        </authorList>
    </citation>
    <scope>NUCLEOTIDE SEQUENCE [LARGE SCALE GENOMIC DNA]</scope>
    <source>
        <strain evidence="7 8">CCMP332</strain>
    </source>
</reference>
<evidence type="ECO:0000313" key="7">
    <source>
        <dbReference type="EMBL" id="KAL3805084.1"/>
    </source>
</evidence>
<organism evidence="7 8">
    <name type="scientific">Cyclotella cryptica</name>
    <dbReference type="NCBI Taxonomy" id="29204"/>
    <lineage>
        <taxon>Eukaryota</taxon>
        <taxon>Sar</taxon>
        <taxon>Stramenopiles</taxon>
        <taxon>Ochrophyta</taxon>
        <taxon>Bacillariophyta</taxon>
        <taxon>Coscinodiscophyceae</taxon>
        <taxon>Thalassiosirophycidae</taxon>
        <taxon>Stephanodiscales</taxon>
        <taxon>Stephanodiscaceae</taxon>
        <taxon>Cyclotella</taxon>
    </lineage>
</organism>
<feature type="domain" description="FAD/NAD(P)-binding" evidence="5">
    <location>
        <begin position="505"/>
        <end position="591"/>
    </location>
</feature>
<keyword evidence="2" id="KW-0560">Oxidoreductase</keyword>
<dbReference type="SUPFAM" id="SSF51971">
    <property type="entry name" value="Nucleotide-binding domain"/>
    <property type="match status" value="2"/>
</dbReference>
<feature type="domain" description="Dihydroprymidine dehydrogenase" evidence="6">
    <location>
        <begin position="156"/>
        <end position="252"/>
    </location>
</feature>
<dbReference type="NCBIfam" id="TIGR01317">
    <property type="entry name" value="GOGAT_sm_gam"/>
    <property type="match status" value="1"/>
</dbReference>
<evidence type="ECO:0000313" key="8">
    <source>
        <dbReference type="Proteomes" id="UP001516023"/>
    </source>
</evidence>
<evidence type="ECO:0000256" key="1">
    <source>
        <dbReference type="ARBA" id="ARBA00022605"/>
    </source>
</evidence>
<dbReference type="SUPFAM" id="SSF46548">
    <property type="entry name" value="alpha-helical ferredoxin"/>
    <property type="match status" value="1"/>
</dbReference>
<dbReference type="PANTHER" id="PTHR43100:SF1">
    <property type="entry name" value="GLUTAMATE SYNTHASE [NADPH] SMALL CHAIN"/>
    <property type="match status" value="1"/>
</dbReference>
<dbReference type="GO" id="GO:0006537">
    <property type="term" value="P:glutamate biosynthetic process"/>
    <property type="evidence" value="ECO:0007669"/>
    <property type="project" value="UniProtKB-KW"/>
</dbReference>
<feature type="domain" description="FAD/NAD(P)-binding" evidence="5">
    <location>
        <begin position="267"/>
        <end position="448"/>
    </location>
</feature>
<keyword evidence="3" id="KW-0314">Glutamate biosynthesis</keyword>
<dbReference type="InterPro" id="IPR006005">
    <property type="entry name" value="Glut_synth_ssu1"/>
</dbReference>
<dbReference type="Pfam" id="PF14691">
    <property type="entry name" value="Fer4_20"/>
    <property type="match status" value="1"/>
</dbReference>
<dbReference type="PANTHER" id="PTHR43100">
    <property type="entry name" value="GLUTAMATE SYNTHASE [NADPH] SMALL CHAIN"/>
    <property type="match status" value="1"/>
</dbReference>
<keyword evidence="1" id="KW-0028">Amino-acid biosynthesis</keyword>
<dbReference type="PRINTS" id="PR00419">
    <property type="entry name" value="ADXRDTASE"/>
</dbReference>
<dbReference type="InterPro" id="IPR051394">
    <property type="entry name" value="Glutamate_Synthase"/>
</dbReference>
<keyword evidence="8" id="KW-1185">Reference proteome</keyword>
<accession>A0ABD3QXV4</accession>
<proteinExistence type="predicted"/>
<dbReference type="InterPro" id="IPR009051">
    <property type="entry name" value="Helical_ferredxn"/>
</dbReference>
<evidence type="ECO:0000256" key="3">
    <source>
        <dbReference type="ARBA" id="ARBA00023164"/>
    </source>
</evidence>
<dbReference type="Gene3D" id="1.10.1060.10">
    <property type="entry name" value="Alpha-helical ferredoxin"/>
    <property type="match status" value="1"/>
</dbReference>
<evidence type="ECO:0000259" key="5">
    <source>
        <dbReference type="Pfam" id="PF07992"/>
    </source>
</evidence>
<sequence>MMFDVVIVLYTLTIYAHYTVQYRTHVDALLAERMAHIETSVASYTMMLSVSAAARRKATDLVRNQAARSLSTKAARTHGGPIGSDGRHEIWREGIYDHDNEPKVKRRDGTYQPIEKLRGFINYQRNKEPYRDPSRRVLDWEELNPIEGRDEEKHTSIERKVQAARCMDCGTPFCQTHTGCPVNNLIPEWNNLVYNGQWADAIERLHKTNNFPEFTGRVCPAPCEGSCVAGLVDAPVTIKDIEYAIVDNAWNEGLITPRIPKERTGMTVAVVGSGPSGLAAADQLNQMGHKVTVFERADRIGGLLMYGIPNMKLEKETVDRRVNLLREEGIEFITNADIGNNVDVNELRANFDALSLCLGATKPRDLPVPGRDLTGVHFAMEFLTQNQKRLLLTKEGQLESNWDKSKFITAAGKDVIVIGGGDTGTDCIGTSMRHRCKSVTNFELMPQPPAERAPNNPWPQWPRVFGIDYGHAEVRAVFGKDPRVYAVMTKEFTGDENGHVKALVTQDVDMSSGRPVAIEGSEREWPCDLAILSMGFVSPEDYVAKELDLDLDQRNNIHALHGDYRTSIEGVFAAGDCRRGQSLVVWAIHEGRGVADAVDSYLKEKRRDEIEAGKPTSVFANLSSISPHV</sequence>
<dbReference type="Gene3D" id="3.40.50.720">
    <property type="entry name" value="NAD(P)-binding Rossmann-like Domain"/>
    <property type="match status" value="1"/>
</dbReference>
<dbReference type="InterPro" id="IPR028261">
    <property type="entry name" value="DPD_II"/>
</dbReference>
<dbReference type="FunFam" id="3.40.50.720:FF:000113">
    <property type="entry name" value="Glutamate synthase [NADH], amyloplastic"/>
    <property type="match status" value="1"/>
</dbReference>
<evidence type="ECO:0000259" key="6">
    <source>
        <dbReference type="Pfam" id="PF14691"/>
    </source>
</evidence>
<protein>
    <submittedName>
        <fullName evidence="7">Uncharacterized protein</fullName>
    </submittedName>
</protein>
<gene>
    <name evidence="7" type="ORF">HJC23_003312</name>
</gene>
<evidence type="ECO:0000256" key="4">
    <source>
        <dbReference type="ARBA" id="ARBA00029440"/>
    </source>
</evidence>
<dbReference type="AlphaFoldDB" id="A0ABD3QXV4"/>
<dbReference type="Gene3D" id="3.50.50.60">
    <property type="entry name" value="FAD/NAD(P)-binding domain"/>
    <property type="match status" value="2"/>
</dbReference>
<comment type="pathway">
    <text evidence="4">Amino-acid biosynthesis.</text>
</comment>
<dbReference type="InterPro" id="IPR036188">
    <property type="entry name" value="FAD/NAD-bd_sf"/>
</dbReference>